<keyword evidence="2" id="KW-1277">Toxin-antitoxin system</keyword>
<gene>
    <name evidence="4" type="ORF">AVDCRST_MAG01-01-1066</name>
</gene>
<feature type="domain" description="DUF6429" evidence="3">
    <location>
        <begin position="138"/>
        <end position="209"/>
    </location>
</feature>
<dbReference type="Gene3D" id="2.30.30.110">
    <property type="match status" value="1"/>
</dbReference>
<dbReference type="InterPro" id="IPR011067">
    <property type="entry name" value="Plasmid_toxin/cell-grow_inhib"/>
</dbReference>
<name>A0A6J4P3F7_9ACTN</name>
<evidence type="ECO:0000313" key="4">
    <source>
        <dbReference type="EMBL" id="CAA9401631.1"/>
    </source>
</evidence>
<protein>
    <recommendedName>
        <fullName evidence="3">DUF6429 domain-containing protein</fullName>
    </recommendedName>
</protein>
<dbReference type="Pfam" id="PF20008">
    <property type="entry name" value="DUF6429"/>
    <property type="match status" value="1"/>
</dbReference>
<accession>A0A6J4P3F7</accession>
<evidence type="ECO:0000256" key="1">
    <source>
        <dbReference type="ARBA" id="ARBA00007521"/>
    </source>
</evidence>
<dbReference type="SUPFAM" id="SSF50118">
    <property type="entry name" value="Cell growth inhibitor/plasmid maintenance toxic component"/>
    <property type="match status" value="1"/>
</dbReference>
<sequence>MSAVDYPRGTVVFVPFPFTDLSGRKRRPALIVSPDGFDEQDLILCAITSRLPRTPSARDVLLEARDMTDGTLPRRSVVKVGKLFTMHRNLIAGNYGSVKEPKLREVLGRLRDLFAPVFAPARSDECRDAPDVEPETRTAKVDEAVLALLHLNAFSDKHGWRSWKTFDWDAMDRLHEKGLIDDPKSKAKSVVLTEEGRAAAEEAFRRTFARA</sequence>
<comment type="similarity">
    <text evidence="1">Belongs to the PemK/MazF family.</text>
</comment>
<dbReference type="AlphaFoldDB" id="A0A6J4P3F7"/>
<dbReference type="GO" id="GO:0003677">
    <property type="term" value="F:DNA binding"/>
    <property type="evidence" value="ECO:0007669"/>
    <property type="project" value="InterPro"/>
</dbReference>
<dbReference type="InterPro" id="IPR045489">
    <property type="entry name" value="DUF6429"/>
</dbReference>
<evidence type="ECO:0000256" key="2">
    <source>
        <dbReference type="ARBA" id="ARBA00022649"/>
    </source>
</evidence>
<reference evidence="4" key="1">
    <citation type="submission" date="2020-02" db="EMBL/GenBank/DDBJ databases">
        <authorList>
            <person name="Meier V. D."/>
        </authorList>
    </citation>
    <scope>NUCLEOTIDE SEQUENCE</scope>
    <source>
        <strain evidence="4">AVDCRST_MAG01</strain>
    </source>
</reference>
<organism evidence="4">
    <name type="scientific">uncultured Rubrobacteraceae bacterium</name>
    <dbReference type="NCBI Taxonomy" id="349277"/>
    <lineage>
        <taxon>Bacteria</taxon>
        <taxon>Bacillati</taxon>
        <taxon>Actinomycetota</taxon>
        <taxon>Rubrobacteria</taxon>
        <taxon>Rubrobacterales</taxon>
        <taxon>Rubrobacteraceae</taxon>
        <taxon>environmental samples</taxon>
    </lineage>
</organism>
<proteinExistence type="inferred from homology"/>
<dbReference type="EMBL" id="CADCUW010000156">
    <property type="protein sequence ID" value="CAA9401631.1"/>
    <property type="molecule type" value="Genomic_DNA"/>
</dbReference>
<dbReference type="Pfam" id="PF02452">
    <property type="entry name" value="PemK_toxin"/>
    <property type="match status" value="1"/>
</dbReference>
<evidence type="ECO:0000259" key="3">
    <source>
        <dbReference type="Pfam" id="PF20008"/>
    </source>
</evidence>
<dbReference type="InterPro" id="IPR003477">
    <property type="entry name" value="PemK-like"/>
</dbReference>